<dbReference type="SUPFAM" id="SSF88946">
    <property type="entry name" value="Sigma2 domain of RNA polymerase sigma factors"/>
    <property type="match status" value="1"/>
</dbReference>
<evidence type="ECO:0000256" key="2">
    <source>
        <dbReference type="ARBA" id="ARBA00023015"/>
    </source>
</evidence>
<dbReference type="GO" id="GO:0016987">
    <property type="term" value="F:sigma factor activity"/>
    <property type="evidence" value="ECO:0007669"/>
    <property type="project" value="UniProtKB-KW"/>
</dbReference>
<comment type="similarity">
    <text evidence="1">Belongs to the sigma-70 factor family. ECF subfamily.</text>
</comment>
<dbReference type="SUPFAM" id="SSF88659">
    <property type="entry name" value="Sigma3 and sigma4 domains of RNA polymerase sigma factors"/>
    <property type="match status" value="1"/>
</dbReference>
<dbReference type="Pfam" id="PF04542">
    <property type="entry name" value="Sigma70_r2"/>
    <property type="match status" value="1"/>
</dbReference>
<dbReference type="InterPro" id="IPR036388">
    <property type="entry name" value="WH-like_DNA-bd_sf"/>
</dbReference>
<dbReference type="EMBL" id="JAFKCV010000004">
    <property type="protein sequence ID" value="MBN7825422.1"/>
    <property type="molecule type" value="Genomic_DNA"/>
</dbReference>
<dbReference type="GO" id="GO:0006352">
    <property type="term" value="P:DNA-templated transcription initiation"/>
    <property type="evidence" value="ECO:0007669"/>
    <property type="project" value="InterPro"/>
</dbReference>
<evidence type="ECO:0000313" key="8">
    <source>
        <dbReference type="Proteomes" id="UP000664654"/>
    </source>
</evidence>
<reference evidence="7" key="1">
    <citation type="submission" date="2021-03" db="EMBL/GenBank/DDBJ databases">
        <title>novel species isolated from a fishpond in China.</title>
        <authorList>
            <person name="Lu H."/>
            <person name="Cai Z."/>
        </authorList>
    </citation>
    <scope>NUCLEOTIDE SEQUENCE</scope>
    <source>
        <strain evidence="7">JCM 30855</strain>
    </source>
</reference>
<keyword evidence="8" id="KW-1185">Reference proteome</keyword>
<evidence type="ECO:0000259" key="5">
    <source>
        <dbReference type="Pfam" id="PF04542"/>
    </source>
</evidence>
<dbReference type="PANTHER" id="PTHR43133:SF62">
    <property type="entry name" value="RNA POLYMERASE SIGMA FACTOR SIGZ"/>
    <property type="match status" value="1"/>
</dbReference>
<dbReference type="Proteomes" id="UP000664654">
    <property type="component" value="Unassembled WGS sequence"/>
</dbReference>
<dbReference type="NCBIfam" id="TIGR02937">
    <property type="entry name" value="sigma70-ECF"/>
    <property type="match status" value="1"/>
</dbReference>
<keyword evidence="3" id="KW-0731">Sigma factor</keyword>
<gene>
    <name evidence="7" type="ORF">J0A66_09335</name>
</gene>
<dbReference type="CDD" id="cd06171">
    <property type="entry name" value="Sigma70_r4"/>
    <property type="match status" value="1"/>
</dbReference>
<dbReference type="InterPro" id="IPR039425">
    <property type="entry name" value="RNA_pol_sigma-70-like"/>
</dbReference>
<dbReference type="Gene3D" id="1.10.10.10">
    <property type="entry name" value="Winged helix-like DNA-binding domain superfamily/Winged helix DNA-binding domain"/>
    <property type="match status" value="1"/>
</dbReference>
<dbReference type="PANTHER" id="PTHR43133">
    <property type="entry name" value="RNA POLYMERASE ECF-TYPE SIGMA FACTO"/>
    <property type="match status" value="1"/>
</dbReference>
<dbReference type="InterPro" id="IPR014284">
    <property type="entry name" value="RNA_pol_sigma-70_dom"/>
</dbReference>
<evidence type="ECO:0000256" key="3">
    <source>
        <dbReference type="ARBA" id="ARBA00023082"/>
    </source>
</evidence>
<dbReference type="Gene3D" id="1.10.1740.10">
    <property type="match status" value="1"/>
</dbReference>
<dbReference type="InterPro" id="IPR013325">
    <property type="entry name" value="RNA_pol_sigma_r2"/>
</dbReference>
<name>A0A939IR97_9ALTE</name>
<keyword evidence="2" id="KW-0805">Transcription regulation</keyword>
<feature type="domain" description="RNA polymerase sigma factor 70 region 4 type 2" evidence="6">
    <location>
        <begin position="123"/>
        <end position="176"/>
    </location>
</feature>
<dbReference type="Pfam" id="PF08281">
    <property type="entry name" value="Sigma70_r4_2"/>
    <property type="match status" value="1"/>
</dbReference>
<evidence type="ECO:0000259" key="6">
    <source>
        <dbReference type="Pfam" id="PF08281"/>
    </source>
</evidence>
<feature type="domain" description="RNA polymerase sigma-70 region 2" evidence="5">
    <location>
        <begin position="26"/>
        <end position="95"/>
    </location>
</feature>
<keyword evidence="4" id="KW-0804">Transcription</keyword>
<sequence>MDPNNNSLNDLLARTALQDRRAFQELYRMTSAKLNGVAFCLMNNVDFANEVTQEAFIQIWRNAADYRPEMGEPMTWMYAIVRYRAYDRLRADKRRAETKQIVSFEPDEYASHDNDPAANCGVRQRLAECLQSLERNQRQAVLLAYYNGYSRDELAARFKTPVNTVKSWLRRALMRLQTCLSQ</sequence>
<evidence type="ECO:0000256" key="4">
    <source>
        <dbReference type="ARBA" id="ARBA00023163"/>
    </source>
</evidence>
<evidence type="ECO:0000256" key="1">
    <source>
        <dbReference type="ARBA" id="ARBA00010641"/>
    </source>
</evidence>
<dbReference type="GO" id="GO:0003677">
    <property type="term" value="F:DNA binding"/>
    <property type="evidence" value="ECO:0007669"/>
    <property type="project" value="InterPro"/>
</dbReference>
<dbReference type="RefSeq" id="WP_206573530.1">
    <property type="nucleotide sequence ID" value="NZ_JAFKCV010000004.1"/>
</dbReference>
<accession>A0A939IR97</accession>
<comment type="caution">
    <text evidence="7">The sequence shown here is derived from an EMBL/GenBank/DDBJ whole genome shotgun (WGS) entry which is preliminary data.</text>
</comment>
<evidence type="ECO:0000313" key="7">
    <source>
        <dbReference type="EMBL" id="MBN7825422.1"/>
    </source>
</evidence>
<protein>
    <submittedName>
        <fullName evidence="7">Sigma-70 family RNA polymerase sigma factor</fullName>
    </submittedName>
</protein>
<dbReference type="InterPro" id="IPR013249">
    <property type="entry name" value="RNA_pol_sigma70_r4_t2"/>
</dbReference>
<proteinExistence type="inferred from homology"/>
<dbReference type="InterPro" id="IPR007627">
    <property type="entry name" value="RNA_pol_sigma70_r2"/>
</dbReference>
<dbReference type="InterPro" id="IPR013324">
    <property type="entry name" value="RNA_pol_sigma_r3/r4-like"/>
</dbReference>
<dbReference type="AlphaFoldDB" id="A0A939IR97"/>
<organism evidence="7 8">
    <name type="scientific">Bowmanella dokdonensis</name>
    <dbReference type="NCBI Taxonomy" id="751969"/>
    <lineage>
        <taxon>Bacteria</taxon>
        <taxon>Pseudomonadati</taxon>
        <taxon>Pseudomonadota</taxon>
        <taxon>Gammaproteobacteria</taxon>
        <taxon>Alteromonadales</taxon>
        <taxon>Alteromonadaceae</taxon>
        <taxon>Bowmanella</taxon>
    </lineage>
</organism>